<dbReference type="AlphaFoldDB" id="A0A1W2G5U7"/>
<evidence type="ECO:0008006" key="3">
    <source>
        <dbReference type="Google" id="ProtNLM"/>
    </source>
</evidence>
<dbReference type="OrthoDB" id="1150854at2"/>
<sequence>MITMVKNILLLLVAIVFLSSCDNGLEKITPPAERSAEAISNLRDDLVAPTNGWVLNYQPTLESGIFYILLNFNDDGTVRIQSDVPGDNDYFYDQTVSYRIDTRLSLELVFETYAVLHYLFEQNQSTFGAEFEFYYVDKEGDNLRFASKSDNDGEQTVISLEPAGADASDVFSRELAENLLAYDTISSLFIGPMQQIALTDRNVSIFWSMNLVERSVTIRNLAEGVTTSDISATNNTLELEHESGYGFFDGKLVLTEPLETTFMGAAFNFSEMTLSTFSETGEILCTGGTANSPVYTGSSTGLGSATMYKTLYDVKGTEFQPMEDSPYSVNVFFVADADGISMSRAGSINDYFPTATGFAFNYGFIDSDSAYYACSADSLVQPENAVGLYYEDENGNLRLGLRKFDVVSAVDNKVEIQFTTSTDPLDDYYPCDLTNEERTNLAAITDEIFGTGGGEIHAAYDFFRSSGSDLDVFTLYNACNNYEFLLVQ</sequence>
<name>A0A1W2G5U7_REIFA</name>
<reference evidence="1 2" key="1">
    <citation type="submission" date="2017-04" db="EMBL/GenBank/DDBJ databases">
        <authorList>
            <person name="Afonso C.L."/>
            <person name="Miller P.J."/>
            <person name="Scott M.A."/>
            <person name="Spackman E."/>
            <person name="Goraichik I."/>
            <person name="Dimitrov K.M."/>
            <person name="Suarez D.L."/>
            <person name="Swayne D.E."/>
        </authorList>
    </citation>
    <scope>NUCLEOTIDE SEQUENCE [LARGE SCALE GENOMIC DNA]</scope>
    <source>
        <strain evidence="1 2">DSM 26133</strain>
    </source>
</reference>
<keyword evidence="2" id="KW-1185">Reference proteome</keyword>
<dbReference type="Pfam" id="PF14135">
    <property type="entry name" value="DUF4302"/>
    <property type="match status" value="1"/>
</dbReference>
<organism evidence="1 2">
    <name type="scientific">Reichenbachiella faecimaris</name>
    <dbReference type="NCBI Taxonomy" id="692418"/>
    <lineage>
        <taxon>Bacteria</taxon>
        <taxon>Pseudomonadati</taxon>
        <taxon>Bacteroidota</taxon>
        <taxon>Cytophagia</taxon>
        <taxon>Cytophagales</taxon>
        <taxon>Reichenbachiellaceae</taxon>
        <taxon>Reichenbachiella</taxon>
    </lineage>
</organism>
<dbReference type="STRING" id="692418.SAMN04488029_0375"/>
<proteinExistence type="predicted"/>
<protein>
    <recommendedName>
        <fullName evidence="3">DUF4987 domain-containing protein</fullName>
    </recommendedName>
</protein>
<gene>
    <name evidence="1" type="ORF">SAMN04488029_0375</name>
</gene>
<dbReference type="Proteomes" id="UP000192472">
    <property type="component" value="Unassembled WGS sequence"/>
</dbReference>
<dbReference type="InterPro" id="IPR025396">
    <property type="entry name" value="DUF4302"/>
</dbReference>
<accession>A0A1W2G5U7</accession>
<evidence type="ECO:0000313" key="1">
    <source>
        <dbReference type="EMBL" id="SMD32037.1"/>
    </source>
</evidence>
<dbReference type="EMBL" id="FWYF01000001">
    <property type="protein sequence ID" value="SMD32037.1"/>
    <property type="molecule type" value="Genomic_DNA"/>
</dbReference>
<dbReference type="PROSITE" id="PS51257">
    <property type="entry name" value="PROKAR_LIPOPROTEIN"/>
    <property type="match status" value="1"/>
</dbReference>
<evidence type="ECO:0000313" key="2">
    <source>
        <dbReference type="Proteomes" id="UP000192472"/>
    </source>
</evidence>